<dbReference type="GO" id="GO:0005524">
    <property type="term" value="F:ATP binding"/>
    <property type="evidence" value="ECO:0007669"/>
    <property type="project" value="UniProtKB-UniRule"/>
</dbReference>
<dbReference type="GO" id="GO:0051015">
    <property type="term" value="F:actin filament binding"/>
    <property type="evidence" value="ECO:0007669"/>
    <property type="project" value="TreeGrafter"/>
</dbReference>
<dbReference type="Gene3D" id="1.20.58.530">
    <property type="match status" value="1"/>
</dbReference>
<dbReference type="SMART" id="SM00242">
    <property type="entry name" value="MYSc"/>
    <property type="match status" value="1"/>
</dbReference>
<evidence type="ECO:0000313" key="13">
    <source>
        <dbReference type="EMBL" id="CEM02983.1"/>
    </source>
</evidence>
<gene>
    <name evidence="13" type="ORF">Vbra_21003</name>
</gene>
<feature type="compositionally biased region" description="Basic and acidic residues" evidence="10">
    <location>
        <begin position="1110"/>
        <end position="1119"/>
    </location>
</feature>
<dbReference type="SUPFAM" id="SSF50978">
    <property type="entry name" value="WD40 repeat-like"/>
    <property type="match status" value="1"/>
</dbReference>
<sequence>MVRYAEGTLVWIPDKESVWQKGEIVEIGSNSIKIRTEDETTVALPIGKPVHLRNDELFSSEGLVGLDDLTQLMHLHEAAVLHSLNVRFDIDKIYTFTGPILIAVNPFKYITGMYEFQTLKRYTAVKPSRAPHVFATANAAYRGICERKRSQTILISGESGAGKTESTKHVMKFLALAASPEESRRSKVEKQVLESNPLLEAFGNARTLRNDNSSRFGKFIELQFKLERDRERGGELGRVCGARIHTYLLEKVRVCDQQEGERNFHIFYQLCAAASRGCDDNGTYHFPQYIKEDDVRPEALDLRAFASHDQFMYLTRSSCFELDNVDDVEQFERTVYAMQTVGIDVEDQMNIFRVVGAVLYLGNIYFRHPQDNSEGAEVAPGAQDAMRRACELLGVQPAALEETLCYRLIRTKTENYMKPLNIHEAEDARDALARALYGSLFLRIVHRTNISIGYNDSVKLMCGVLDIFGFECFKLNSFEQICINFTNERLQHFFNTFVFKCEEELYRKENIPWDPLDFPDNQDCVDTLQERRTGIFSMLDEECMVPQGSDRGFCNKIIKQHAKNPRFGIIKTEPSWFTVNHFAGPVHYCSDSFLDKNKDHLSTDVQECIKTSNNPFVASLFREHLHRGEVDEGSSSSSGRGAPEPAKKRGIKRPVTVSSEFRDQLNDLMNKIDTTEPHFIRCIKPNPQNAPDDFHRLSVTEQLRYGGVLQAVQVSRAGYPVRFPHRDCFDDYKVLAKHAMLRSLTADMDARTRAHKLLEHLEEDLPIPKVQHSAYSWAVGKTLCFLKQEAFEALQSARLKLRSACAVKIQAVFKGRRERRSYVYLQCCVLQIQALMRGKIARMEAQRRRQDRAVRVIQRVARGFVQRIRYQRTLFKIVLIQSWWRGIKGRELAANWRVHCAASVIQASWKMSKQRAHYVQLRAAACVFQRRWRVKAAKRQLRRLRQEAKEVGNLLVRIQALMQENADLKQTKSDMEVHALQREDHLRHLVDRISHLEGSIRDKEDVIRQKDRELEEQYTRATHRPRIVDQPPQPPAAPPAAAPAAVEETPVHAPSPAVDALHPSPPEHTTPPTRDRTDAEAAVADQHPAHAHAPAHVHTPPRAVTVSRGTDAEVQHDGHSLGLGSGGGREVRRKSSGAGSGAGGTPQKSTPRPVSHVATQSSSATAVPVPNAVAPHHHNLQEVIERVRAEVAEEMQREASHAADKHRVQRAELETENADLKQQLAAEQQELKQLQSRYHHLLMSSVGSSTSNPHNLVQATHSSQSHLHNGPVSPDPPHINGVVATPPSQSSRDNVMMEDGLTSRHNVESPVQPSAQARQGAVVLPFWSSDTRSDILLVGAPGAGKTQLLESLFEKMGDTANLDRLRRERFTTDPTVTLVYFNVTMDGYAFRILDCPASDFMGDPYESIIKPQFRRSRWAVILYDMSKLDTYQAAVRALDEARHSGVNFLLFGNKWSHKNENASIEVDLYEAKDKAASGLGLSVESDDLSDAFHPIIGDLKTEARHTGMYSRVNNTNTPQPNYYRAANKPPIGPSSATAPRRSTPARLHPPHTRLTANPGNRSRLATTLENMRSWFRGEEPKRAVGNTSQLLVPSLYAPESKRPPPSKKGDHSADVMPVQQIELKSPSGQASAVTCLALGRERKKKPYFFLAIGTKEGQITVYRVYRTPLERDLLRRHQSFGAEYNTVSPDELSDADRTAGEAEFHIDLVGHKRAVTSLRFSPLEDFIFSTSIDKSTRFFDPDTGECLKVFADGTPALTAAFLPLNLNVIIIANTNSVLRLVNATNGGVIQKLKFDTEVRAMQFDDTSCFCFAGTKNGVIHVLEATDSSTLKFKFKQALSNRNRAAITCINYVSSTTPERNPYILVNSCDNFVSIVDCIYGEPSVLTNLTVRHRVKVAHSLLPIGSCYSGAGGGFVVSGSEDKEVYLYSLDPHNNYRLQNLAHVHQAPVLAVASNFVDTLLISGDSAGVVFLWRRLEYTEGGN</sequence>
<dbReference type="SMART" id="SM00320">
    <property type="entry name" value="WD40"/>
    <property type="match status" value="6"/>
</dbReference>
<dbReference type="PhylomeDB" id="A0A0G4EXH1"/>
<dbReference type="GO" id="GO:0016459">
    <property type="term" value="C:myosin complex"/>
    <property type="evidence" value="ECO:0007669"/>
    <property type="project" value="UniProtKB-KW"/>
</dbReference>
<feature type="domain" description="Myosin N-terminal SH3-like" evidence="12">
    <location>
        <begin position="5"/>
        <end position="62"/>
    </location>
</feature>
<organism evidence="13 14">
    <name type="scientific">Vitrella brassicaformis (strain CCMP3155)</name>
    <dbReference type="NCBI Taxonomy" id="1169540"/>
    <lineage>
        <taxon>Eukaryota</taxon>
        <taxon>Sar</taxon>
        <taxon>Alveolata</taxon>
        <taxon>Colpodellida</taxon>
        <taxon>Vitrellaceae</taxon>
        <taxon>Vitrella</taxon>
    </lineage>
</organism>
<dbReference type="PRINTS" id="PR00193">
    <property type="entry name" value="MYOSINHEAVY"/>
</dbReference>
<keyword evidence="4 8" id="KW-0518">Myosin</keyword>
<keyword evidence="7" id="KW-0853">WD repeat</keyword>
<dbReference type="PANTHER" id="PTHR13140:SF706">
    <property type="entry name" value="DILUTE CLASS UNCONVENTIONAL MYOSIN, ISOFORM C"/>
    <property type="match status" value="1"/>
</dbReference>
<dbReference type="CDD" id="cd00882">
    <property type="entry name" value="Ras_like_GTPase"/>
    <property type="match status" value="1"/>
</dbReference>
<dbReference type="PROSITE" id="PS50082">
    <property type="entry name" value="WD_REPEATS_2"/>
    <property type="match status" value="1"/>
</dbReference>
<feature type="region of interest" description="Actin-binding" evidence="8">
    <location>
        <begin position="665"/>
        <end position="687"/>
    </location>
</feature>
<keyword evidence="3 9" id="KW-0175">Coiled coil</keyword>
<feature type="coiled-coil region" evidence="9">
    <location>
        <begin position="934"/>
        <end position="978"/>
    </location>
</feature>
<dbReference type="Pfam" id="PF02736">
    <property type="entry name" value="Myosin_N"/>
    <property type="match status" value="1"/>
</dbReference>
<dbReference type="InterPro" id="IPR000048">
    <property type="entry name" value="IQ_motif_EF-hand-BS"/>
</dbReference>
<dbReference type="STRING" id="1169540.A0A0G4EXH1"/>
<dbReference type="SUPFAM" id="SSF52540">
    <property type="entry name" value="P-loop containing nucleoside triphosphate hydrolases"/>
    <property type="match status" value="2"/>
</dbReference>
<feature type="compositionally biased region" description="Polar residues" evidence="10">
    <location>
        <begin position="1146"/>
        <end position="1162"/>
    </location>
</feature>
<feature type="region of interest" description="Disordered" evidence="10">
    <location>
        <begin position="1527"/>
        <end position="1559"/>
    </location>
</feature>
<dbReference type="InterPro" id="IPR015943">
    <property type="entry name" value="WD40/YVTN_repeat-like_dom_sf"/>
</dbReference>
<dbReference type="Proteomes" id="UP000041254">
    <property type="component" value="Unassembled WGS sequence"/>
</dbReference>
<evidence type="ECO:0000259" key="11">
    <source>
        <dbReference type="PROSITE" id="PS51456"/>
    </source>
</evidence>
<dbReference type="CDD" id="cd14888">
    <property type="entry name" value="MYSc_Myo27"/>
    <property type="match status" value="1"/>
</dbReference>
<evidence type="ECO:0000256" key="5">
    <source>
        <dbReference type="ARBA" id="ARBA00023175"/>
    </source>
</evidence>
<keyword evidence="6 8" id="KW-0009">Actin-binding</keyword>
<evidence type="ECO:0000259" key="12">
    <source>
        <dbReference type="PROSITE" id="PS51844"/>
    </source>
</evidence>
<dbReference type="GO" id="GO:0005737">
    <property type="term" value="C:cytoplasm"/>
    <property type="evidence" value="ECO:0007669"/>
    <property type="project" value="TreeGrafter"/>
</dbReference>
<dbReference type="InterPro" id="IPR001609">
    <property type="entry name" value="Myosin_head_motor_dom-like"/>
</dbReference>
<dbReference type="Pfam" id="PF00400">
    <property type="entry name" value="WD40"/>
    <property type="match status" value="1"/>
</dbReference>
<evidence type="ECO:0000313" key="14">
    <source>
        <dbReference type="Proteomes" id="UP000041254"/>
    </source>
</evidence>
<dbReference type="PROSITE" id="PS50096">
    <property type="entry name" value="IQ"/>
    <property type="match status" value="3"/>
</dbReference>
<keyword evidence="5 8" id="KW-0505">Motor protein</keyword>
<keyword evidence="1 8" id="KW-0547">Nucleotide-binding</keyword>
<dbReference type="Gene3D" id="3.40.50.300">
    <property type="entry name" value="P-loop containing nucleotide triphosphate hydrolases"/>
    <property type="match status" value="1"/>
</dbReference>
<evidence type="ECO:0000256" key="2">
    <source>
        <dbReference type="ARBA" id="ARBA00022840"/>
    </source>
</evidence>
<keyword evidence="14" id="KW-1185">Reference proteome</keyword>
<dbReference type="OMA" id="DLCELTH"/>
<comment type="similarity">
    <text evidence="8">Belongs to the TRAFAC class myosin-kinesin ATPase superfamily. Myosin family.</text>
</comment>
<dbReference type="PROSITE" id="PS51844">
    <property type="entry name" value="SH3_LIKE"/>
    <property type="match status" value="1"/>
</dbReference>
<accession>A0A0G4EXH1</accession>
<feature type="domain" description="Myosin motor" evidence="11">
    <location>
        <begin position="64"/>
        <end position="799"/>
    </location>
</feature>
<dbReference type="SMART" id="SM00015">
    <property type="entry name" value="IQ"/>
    <property type="match status" value="5"/>
</dbReference>
<evidence type="ECO:0000256" key="4">
    <source>
        <dbReference type="ARBA" id="ARBA00023123"/>
    </source>
</evidence>
<dbReference type="Pfam" id="PF00063">
    <property type="entry name" value="Myosin_head"/>
    <property type="match status" value="1"/>
</dbReference>
<dbReference type="VEuPathDB" id="CryptoDB:Vbra_21003"/>
<evidence type="ECO:0000256" key="7">
    <source>
        <dbReference type="PROSITE-ProRule" id="PRU00221"/>
    </source>
</evidence>
<feature type="compositionally biased region" description="Pro residues" evidence="10">
    <location>
        <begin position="1031"/>
        <end position="1041"/>
    </location>
</feature>
<dbReference type="SUPFAM" id="SSF50084">
    <property type="entry name" value="Myosin S1 fragment, N-terminal domain"/>
    <property type="match status" value="1"/>
</dbReference>
<reference evidence="13 14" key="1">
    <citation type="submission" date="2014-11" db="EMBL/GenBank/DDBJ databases">
        <authorList>
            <person name="Zhu J."/>
            <person name="Qi W."/>
            <person name="Song R."/>
        </authorList>
    </citation>
    <scope>NUCLEOTIDE SEQUENCE [LARGE SCALE GENOMIC DNA]</scope>
</reference>
<protein>
    <recommendedName>
        <fullName evidence="15">Myosin motor domain-containing protein</fullName>
    </recommendedName>
</protein>
<dbReference type="InterPro" id="IPR001680">
    <property type="entry name" value="WD40_rpt"/>
</dbReference>
<dbReference type="InParanoid" id="A0A0G4EXH1"/>
<feature type="region of interest" description="Disordered" evidence="10">
    <location>
        <begin position="1017"/>
        <end position="1162"/>
    </location>
</feature>
<dbReference type="OrthoDB" id="6108017at2759"/>
<evidence type="ECO:0000256" key="6">
    <source>
        <dbReference type="ARBA" id="ARBA00023203"/>
    </source>
</evidence>
<dbReference type="Gene3D" id="3.40.850.10">
    <property type="entry name" value="Kinesin motor domain"/>
    <property type="match status" value="1"/>
</dbReference>
<proteinExistence type="inferred from homology"/>
<evidence type="ECO:0008006" key="15">
    <source>
        <dbReference type="Google" id="ProtNLM"/>
    </source>
</evidence>
<dbReference type="Gene3D" id="1.20.120.720">
    <property type="entry name" value="Myosin VI head, motor domain, U50 subdomain"/>
    <property type="match status" value="1"/>
</dbReference>
<dbReference type="Gene3D" id="6.20.240.20">
    <property type="match status" value="1"/>
</dbReference>
<dbReference type="Gene3D" id="1.10.10.820">
    <property type="match status" value="1"/>
</dbReference>
<evidence type="ECO:0000256" key="9">
    <source>
        <dbReference type="SAM" id="Coils"/>
    </source>
</evidence>
<dbReference type="Gene3D" id="1.20.5.190">
    <property type="match status" value="3"/>
</dbReference>
<dbReference type="Pfam" id="PF00612">
    <property type="entry name" value="IQ"/>
    <property type="match status" value="1"/>
</dbReference>
<dbReference type="EMBL" id="CDMY01000336">
    <property type="protein sequence ID" value="CEM02983.1"/>
    <property type="molecule type" value="Genomic_DNA"/>
</dbReference>
<dbReference type="InterPro" id="IPR036322">
    <property type="entry name" value="WD40_repeat_dom_sf"/>
</dbReference>
<dbReference type="PANTHER" id="PTHR13140">
    <property type="entry name" value="MYOSIN"/>
    <property type="match status" value="1"/>
</dbReference>
<evidence type="ECO:0000256" key="1">
    <source>
        <dbReference type="ARBA" id="ARBA00022741"/>
    </source>
</evidence>
<dbReference type="InterPro" id="IPR004009">
    <property type="entry name" value="SH3_Myosin"/>
</dbReference>
<dbReference type="GO" id="GO:0000146">
    <property type="term" value="F:microfilament motor activity"/>
    <property type="evidence" value="ECO:0007669"/>
    <property type="project" value="TreeGrafter"/>
</dbReference>
<feature type="binding site" evidence="8">
    <location>
        <begin position="157"/>
        <end position="164"/>
    </location>
    <ligand>
        <name>ATP</name>
        <dbReference type="ChEBI" id="CHEBI:30616"/>
    </ligand>
</feature>
<feature type="coiled-coil region" evidence="9">
    <location>
        <begin position="1177"/>
        <end position="1244"/>
    </location>
</feature>
<dbReference type="Gene3D" id="2.130.10.10">
    <property type="entry name" value="YVTN repeat-like/Quinoprotein amine dehydrogenase"/>
    <property type="match status" value="1"/>
</dbReference>
<feature type="repeat" description="WD" evidence="7">
    <location>
        <begin position="1708"/>
        <end position="1749"/>
    </location>
</feature>
<evidence type="ECO:0000256" key="8">
    <source>
        <dbReference type="PROSITE-ProRule" id="PRU00782"/>
    </source>
</evidence>
<name>A0A0G4EXH1_VITBC</name>
<dbReference type="GO" id="GO:0007015">
    <property type="term" value="P:actin filament organization"/>
    <property type="evidence" value="ECO:0007669"/>
    <property type="project" value="TreeGrafter"/>
</dbReference>
<evidence type="ECO:0000256" key="10">
    <source>
        <dbReference type="SAM" id="MobiDB-lite"/>
    </source>
</evidence>
<dbReference type="GO" id="GO:0016020">
    <property type="term" value="C:membrane"/>
    <property type="evidence" value="ECO:0007669"/>
    <property type="project" value="TreeGrafter"/>
</dbReference>
<dbReference type="InterPro" id="IPR027417">
    <property type="entry name" value="P-loop_NTPase"/>
</dbReference>
<dbReference type="PROSITE" id="PS51456">
    <property type="entry name" value="MYOSIN_MOTOR"/>
    <property type="match status" value="1"/>
</dbReference>
<keyword evidence="2 8" id="KW-0067">ATP-binding</keyword>
<dbReference type="InterPro" id="IPR036961">
    <property type="entry name" value="Kinesin_motor_dom_sf"/>
</dbReference>
<feature type="region of interest" description="Disordered" evidence="10">
    <location>
        <begin position="628"/>
        <end position="656"/>
    </location>
</feature>
<evidence type="ECO:0000256" key="3">
    <source>
        <dbReference type="ARBA" id="ARBA00023054"/>
    </source>
</evidence>